<protein>
    <recommendedName>
        <fullName evidence="2">Cell shape-determining protein MreC</fullName>
    </recommendedName>
    <alternativeName>
        <fullName evidence="4">Cell shape protein MreC</fullName>
    </alternativeName>
</protein>
<comment type="caution">
    <text evidence="7">The sequence shown here is derived from an EMBL/GenBank/DDBJ whole genome shotgun (WGS) entry which is preliminary data.</text>
</comment>
<keyword evidence="5" id="KW-0472">Membrane</keyword>
<dbReference type="EMBL" id="MNYX01000041">
    <property type="protein sequence ID" value="OIP65556.1"/>
    <property type="molecule type" value="Genomic_DNA"/>
</dbReference>
<evidence type="ECO:0000256" key="2">
    <source>
        <dbReference type="ARBA" id="ARBA00013855"/>
    </source>
</evidence>
<reference evidence="7 8" key="1">
    <citation type="journal article" date="2016" name="Environ. Microbiol.">
        <title>Genomic resolution of a cold subsurface aquifer community provides metabolic insights for novel microbes adapted to high CO concentrations.</title>
        <authorList>
            <person name="Probst A.J."/>
            <person name="Castelle C.J."/>
            <person name="Singh A."/>
            <person name="Brown C.T."/>
            <person name="Anantharaman K."/>
            <person name="Sharon I."/>
            <person name="Hug L.A."/>
            <person name="Burstein D."/>
            <person name="Emerson J.B."/>
            <person name="Thomas B.C."/>
            <person name="Banfield J.F."/>
        </authorList>
    </citation>
    <scope>NUCLEOTIDE SEQUENCE [LARGE SCALE GENOMIC DNA]</scope>
    <source>
        <strain evidence="7">CG2_30_43_9</strain>
    </source>
</reference>
<keyword evidence="5" id="KW-0812">Transmembrane</keyword>
<evidence type="ECO:0000256" key="1">
    <source>
        <dbReference type="ARBA" id="ARBA00009369"/>
    </source>
</evidence>
<dbReference type="Gene3D" id="2.40.10.350">
    <property type="entry name" value="Rod shape-determining protein MreC, domain 2"/>
    <property type="match status" value="1"/>
</dbReference>
<dbReference type="PANTHER" id="PTHR34138">
    <property type="entry name" value="CELL SHAPE-DETERMINING PROTEIN MREC"/>
    <property type="match status" value="1"/>
</dbReference>
<evidence type="ECO:0000259" key="6">
    <source>
        <dbReference type="Pfam" id="PF04085"/>
    </source>
</evidence>
<evidence type="ECO:0000313" key="7">
    <source>
        <dbReference type="EMBL" id="OIP65556.1"/>
    </source>
</evidence>
<dbReference type="GO" id="GO:0008360">
    <property type="term" value="P:regulation of cell shape"/>
    <property type="evidence" value="ECO:0007669"/>
    <property type="project" value="UniProtKB-KW"/>
</dbReference>
<dbReference type="InterPro" id="IPR055342">
    <property type="entry name" value="MreC_beta-barrel_core"/>
</dbReference>
<dbReference type="PANTHER" id="PTHR34138:SF1">
    <property type="entry name" value="CELL SHAPE-DETERMINING PROTEIN MREC"/>
    <property type="match status" value="1"/>
</dbReference>
<evidence type="ECO:0000256" key="5">
    <source>
        <dbReference type="SAM" id="Phobius"/>
    </source>
</evidence>
<keyword evidence="3" id="KW-0133">Cell shape</keyword>
<dbReference type="GO" id="GO:0005886">
    <property type="term" value="C:plasma membrane"/>
    <property type="evidence" value="ECO:0007669"/>
    <property type="project" value="TreeGrafter"/>
</dbReference>
<evidence type="ECO:0000313" key="8">
    <source>
        <dbReference type="Proteomes" id="UP000182059"/>
    </source>
</evidence>
<dbReference type="InterPro" id="IPR007221">
    <property type="entry name" value="MreC"/>
</dbReference>
<organism evidence="7 8">
    <name type="scientific">Candidatus Nomurabacteria bacterium CG2_30_43_9</name>
    <dbReference type="NCBI Taxonomy" id="1805283"/>
    <lineage>
        <taxon>Bacteria</taxon>
        <taxon>Candidatus Nomuraibacteriota</taxon>
    </lineage>
</organism>
<dbReference type="InterPro" id="IPR042175">
    <property type="entry name" value="Cell/Rod_MreC_2"/>
</dbReference>
<dbReference type="Gene3D" id="2.40.10.340">
    <property type="entry name" value="Rod shape-determining protein MreC, domain 1"/>
    <property type="match status" value="1"/>
</dbReference>
<proteinExistence type="inferred from homology"/>
<comment type="similarity">
    <text evidence="1">Belongs to the MreC family.</text>
</comment>
<dbReference type="InterPro" id="IPR042177">
    <property type="entry name" value="Cell/Rod_1"/>
</dbReference>
<dbReference type="Proteomes" id="UP000182059">
    <property type="component" value="Unassembled WGS sequence"/>
</dbReference>
<accession>A0A1J5FZN0</accession>
<sequence length="261" mass="28778">MTRHPNNYLLQEKKIALIVLVSISAFAVLYSPIRDTLTRALYYVTPGIWYIGEKTKSSIGFVLANFRDSGTLVDENIILNEAIELMHTQVLDRNLLAEKVIRLEEALGRLRMDDRVVASVLAGPGRSPYDTLVIDAGENEGINVNNYVTYAGSGVIGKIIETTGNSSKVKLFSYPNEEHAVLVGDSYIPAVAVGTGMGNFEAKVPQESSVEIGDNIITAKGDFILGTVFIIEEKLSEPFKRLLFRLPFNISQIRSVEVIIN</sequence>
<dbReference type="AlphaFoldDB" id="A0A1J5FZN0"/>
<keyword evidence="5" id="KW-1133">Transmembrane helix</keyword>
<dbReference type="Pfam" id="PF04085">
    <property type="entry name" value="MreC"/>
    <property type="match status" value="1"/>
</dbReference>
<name>A0A1J5FZN0_9BACT</name>
<feature type="transmembrane region" description="Helical" evidence="5">
    <location>
        <begin position="15"/>
        <end position="33"/>
    </location>
</feature>
<evidence type="ECO:0000256" key="4">
    <source>
        <dbReference type="ARBA" id="ARBA00032089"/>
    </source>
</evidence>
<feature type="domain" description="Rod shape-determining protein MreC beta-barrel core" evidence="6">
    <location>
        <begin position="127"/>
        <end position="259"/>
    </location>
</feature>
<gene>
    <name evidence="7" type="ORF">AUK15_01480</name>
</gene>
<evidence type="ECO:0000256" key="3">
    <source>
        <dbReference type="ARBA" id="ARBA00022960"/>
    </source>
</evidence>